<dbReference type="PANTHER" id="PTHR43353">
    <property type="entry name" value="SUCCINATE-SEMIALDEHYDE DEHYDROGENASE, MITOCHONDRIAL"/>
    <property type="match status" value="1"/>
</dbReference>
<keyword evidence="6" id="KW-1185">Reference proteome</keyword>
<dbReference type="InterPro" id="IPR016163">
    <property type="entry name" value="Ald_DH_C"/>
</dbReference>
<dbReference type="PROSITE" id="PS00687">
    <property type="entry name" value="ALDEHYDE_DEHYDR_GLU"/>
    <property type="match status" value="1"/>
</dbReference>
<name>A0A1L9U224_ASPBC</name>
<dbReference type="VEuPathDB" id="FungiDB:ASPBRDRAFT_49560"/>
<keyword evidence="1 3" id="KW-0560">Oxidoreductase</keyword>
<dbReference type="RefSeq" id="XP_067472946.1">
    <property type="nucleotide sequence ID" value="XM_067626366.1"/>
</dbReference>
<protein>
    <recommendedName>
        <fullName evidence="4">Aldehyde dehydrogenase domain-containing protein</fullName>
    </recommendedName>
</protein>
<accession>A0A1L9U224</accession>
<evidence type="ECO:0000259" key="4">
    <source>
        <dbReference type="Pfam" id="PF00171"/>
    </source>
</evidence>
<evidence type="ECO:0000256" key="2">
    <source>
        <dbReference type="PROSITE-ProRule" id="PRU10007"/>
    </source>
</evidence>
<evidence type="ECO:0000256" key="3">
    <source>
        <dbReference type="RuleBase" id="RU003345"/>
    </source>
</evidence>
<dbReference type="OrthoDB" id="310895at2759"/>
<proteinExistence type="inferred from homology"/>
<sequence>MSTIPLIIDGRDVISPVQGTVVNEHAQDPVLYQSATKELALQAAQSSAQAFATWSKTTPIERRTLLFKLAEVLRNRAQEVKRVCDEEIQCGPLWAEIITNDAIGLIEEYGALTTSIATGSLPFIRHGYGLVLKEPLGVVLGIAPWNAPIILGLRAVVAPIAAGNVAILKGSELSPQTHYLIASLFQEAGFPPGVLNFLLHRPQDAPDIFDVLINHPAIKKCNFTGSTQVGRIIASQAALALKPVLLELGGKNFTVVLDDADLDLAAREITKGAFLNNGQICMSTDKVLVTTAMAPALEAKILAILHDIDTPSVLISPAAKAKVEMLVSDARDKGAQIHTPPTVHDASPRSFPPTVVTGLTPEMKLYEIESFGPVVGIVVVKTEEQIMAIIEAAKYGLSSSIISLNQYRALELAGSIRAGAVHINSMTVHDEPTLPHGGYGDSGWGRFGARWGLEEFVQTKVVTLHP</sequence>
<evidence type="ECO:0000313" key="5">
    <source>
        <dbReference type="EMBL" id="OJJ65695.1"/>
    </source>
</evidence>
<dbReference type="SUPFAM" id="SSF53720">
    <property type="entry name" value="ALDH-like"/>
    <property type="match status" value="1"/>
</dbReference>
<gene>
    <name evidence="5" type="ORF">ASPBRDRAFT_49560</name>
</gene>
<dbReference type="STRING" id="767769.A0A1L9U224"/>
<dbReference type="InterPro" id="IPR029510">
    <property type="entry name" value="Ald_DH_CS_GLU"/>
</dbReference>
<feature type="domain" description="Aldehyde dehydrogenase" evidence="4">
    <location>
        <begin position="32"/>
        <end position="462"/>
    </location>
</feature>
<dbReference type="Gene3D" id="3.40.309.10">
    <property type="entry name" value="Aldehyde Dehydrogenase, Chain A, domain 2"/>
    <property type="match status" value="1"/>
</dbReference>
<dbReference type="InterPro" id="IPR016161">
    <property type="entry name" value="Ald_DH/histidinol_DH"/>
</dbReference>
<evidence type="ECO:0000256" key="1">
    <source>
        <dbReference type="ARBA" id="ARBA00023002"/>
    </source>
</evidence>
<dbReference type="GO" id="GO:0009450">
    <property type="term" value="P:gamma-aminobutyric acid catabolic process"/>
    <property type="evidence" value="ECO:0007669"/>
    <property type="project" value="TreeGrafter"/>
</dbReference>
<dbReference type="InterPro" id="IPR050740">
    <property type="entry name" value="Aldehyde_DH_Superfamily"/>
</dbReference>
<dbReference type="OMA" id="SERCPHT"/>
<dbReference type="PANTHER" id="PTHR43353:SF6">
    <property type="entry name" value="CYTOPLASMIC ALDEHYDE DEHYDROGENASE (EUROFUNG)"/>
    <property type="match status" value="1"/>
</dbReference>
<dbReference type="GO" id="GO:0004777">
    <property type="term" value="F:succinate-semialdehyde dehydrogenase (NAD+) activity"/>
    <property type="evidence" value="ECO:0007669"/>
    <property type="project" value="TreeGrafter"/>
</dbReference>
<dbReference type="Gene3D" id="3.40.605.10">
    <property type="entry name" value="Aldehyde Dehydrogenase, Chain A, domain 1"/>
    <property type="match status" value="1"/>
</dbReference>
<dbReference type="Proteomes" id="UP000184499">
    <property type="component" value="Unassembled WGS sequence"/>
</dbReference>
<dbReference type="GeneID" id="93578854"/>
<dbReference type="AlphaFoldDB" id="A0A1L9U224"/>
<dbReference type="EMBL" id="KV878711">
    <property type="protein sequence ID" value="OJJ65695.1"/>
    <property type="molecule type" value="Genomic_DNA"/>
</dbReference>
<reference evidence="6" key="1">
    <citation type="journal article" date="2017" name="Genome Biol.">
        <title>Comparative genomics reveals high biological diversity and specific adaptations in the industrially and medically important fungal genus Aspergillus.</title>
        <authorList>
            <person name="de Vries R.P."/>
            <person name="Riley R."/>
            <person name="Wiebenga A."/>
            <person name="Aguilar-Osorio G."/>
            <person name="Amillis S."/>
            <person name="Uchima C.A."/>
            <person name="Anderluh G."/>
            <person name="Asadollahi M."/>
            <person name="Askin M."/>
            <person name="Barry K."/>
            <person name="Battaglia E."/>
            <person name="Bayram O."/>
            <person name="Benocci T."/>
            <person name="Braus-Stromeyer S.A."/>
            <person name="Caldana C."/>
            <person name="Canovas D."/>
            <person name="Cerqueira G.C."/>
            <person name="Chen F."/>
            <person name="Chen W."/>
            <person name="Choi C."/>
            <person name="Clum A."/>
            <person name="Dos Santos R.A."/>
            <person name="Damasio A.R."/>
            <person name="Diallinas G."/>
            <person name="Emri T."/>
            <person name="Fekete E."/>
            <person name="Flipphi M."/>
            <person name="Freyberg S."/>
            <person name="Gallo A."/>
            <person name="Gournas C."/>
            <person name="Habgood R."/>
            <person name="Hainaut M."/>
            <person name="Harispe M.L."/>
            <person name="Henrissat B."/>
            <person name="Hilden K.S."/>
            <person name="Hope R."/>
            <person name="Hossain A."/>
            <person name="Karabika E."/>
            <person name="Karaffa L."/>
            <person name="Karanyi Z."/>
            <person name="Krasevec N."/>
            <person name="Kuo A."/>
            <person name="Kusch H."/>
            <person name="LaButti K."/>
            <person name="Lagendijk E.L."/>
            <person name="Lapidus A."/>
            <person name="Levasseur A."/>
            <person name="Lindquist E."/>
            <person name="Lipzen A."/>
            <person name="Logrieco A.F."/>
            <person name="MacCabe A."/>
            <person name="Maekelae M.R."/>
            <person name="Malavazi I."/>
            <person name="Melin P."/>
            <person name="Meyer V."/>
            <person name="Mielnichuk N."/>
            <person name="Miskei M."/>
            <person name="Molnar A.P."/>
            <person name="Mule G."/>
            <person name="Ngan C.Y."/>
            <person name="Orejas M."/>
            <person name="Orosz E."/>
            <person name="Ouedraogo J.P."/>
            <person name="Overkamp K.M."/>
            <person name="Park H.-S."/>
            <person name="Perrone G."/>
            <person name="Piumi F."/>
            <person name="Punt P.J."/>
            <person name="Ram A.F."/>
            <person name="Ramon A."/>
            <person name="Rauscher S."/>
            <person name="Record E."/>
            <person name="Riano-Pachon D.M."/>
            <person name="Robert V."/>
            <person name="Roehrig J."/>
            <person name="Ruller R."/>
            <person name="Salamov A."/>
            <person name="Salih N.S."/>
            <person name="Samson R.A."/>
            <person name="Sandor E."/>
            <person name="Sanguinetti M."/>
            <person name="Schuetze T."/>
            <person name="Sepcic K."/>
            <person name="Shelest E."/>
            <person name="Sherlock G."/>
            <person name="Sophianopoulou V."/>
            <person name="Squina F.M."/>
            <person name="Sun H."/>
            <person name="Susca A."/>
            <person name="Todd R.B."/>
            <person name="Tsang A."/>
            <person name="Unkles S.E."/>
            <person name="van de Wiele N."/>
            <person name="van Rossen-Uffink D."/>
            <person name="Oliveira J.V."/>
            <person name="Vesth T.C."/>
            <person name="Visser J."/>
            <person name="Yu J.-H."/>
            <person name="Zhou M."/>
            <person name="Andersen M.R."/>
            <person name="Archer D.B."/>
            <person name="Baker S.E."/>
            <person name="Benoit I."/>
            <person name="Brakhage A.A."/>
            <person name="Braus G.H."/>
            <person name="Fischer R."/>
            <person name="Frisvad J.C."/>
            <person name="Goldman G.H."/>
            <person name="Houbraken J."/>
            <person name="Oakley B."/>
            <person name="Pocsi I."/>
            <person name="Scazzocchio C."/>
            <person name="Seiboth B."/>
            <person name="vanKuyk P.A."/>
            <person name="Wortman J."/>
            <person name="Dyer P.S."/>
            <person name="Grigoriev I.V."/>
        </authorList>
    </citation>
    <scope>NUCLEOTIDE SEQUENCE [LARGE SCALE GENOMIC DNA]</scope>
    <source>
        <strain evidence="6">CBS 101740 / IMI 381727 / IBT 21946</strain>
    </source>
</reference>
<feature type="active site" evidence="2">
    <location>
        <position position="247"/>
    </location>
</feature>
<comment type="similarity">
    <text evidence="3">Belongs to the aldehyde dehydrogenase family.</text>
</comment>
<evidence type="ECO:0000313" key="6">
    <source>
        <dbReference type="Proteomes" id="UP000184499"/>
    </source>
</evidence>
<dbReference type="Pfam" id="PF00171">
    <property type="entry name" value="Aldedh"/>
    <property type="match status" value="1"/>
</dbReference>
<dbReference type="InterPro" id="IPR016162">
    <property type="entry name" value="Ald_DH_N"/>
</dbReference>
<organism evidence="5 6">
    <name type="scientific">Aspergillus brasiliensis (strain CBS 101740 / IMI 381727 / IBT 21946)</name>
    <dbReference type="NCBI Taxonomy" id="767769"/>
    <lineage>
        <taxon>Eukaryota</taxon>
        <taxon>Fungi</taxon>
        <taxon>Dikarya</taxon>
        <taxon>Ascomycota</taxon>
        <taxon>Pezizomycotina</taxon>
        <taxon>Eurotiomycetes</taxon>
        <taxon>Eurotiomycetidae</taxon>
        <taxon>Eurotiales</taxon>
        <taxon>Aspergillaceae</taxon>
        <taxon>Aspergillus</taxon>
        <taxon>Aspergillus subgen. Circumdati</taxon>
    </lineage>
</organism>
<dbReference type="InterPro" id="IPR015590">
    <property type="entry name" value="Aldehyde_DH_dom"/>
</dbReference>